<keyword evidence="1" id="KW-0472">Membrane</keyword>
<evidence type="ECO:0000256" key="1">
    <source>
        <dbReference type="SAM" id="Phobius"/>
    </source>
</evidence>
<proteinExistence type="predicted"/>
<keyword evidence="1" id="KW-0812">Transmembrane</keyword>
<evidence type="ECO:0008006" key="3">
    <source>
        <dbReference type="Google" id="ProtNLM"/>
    </source>
</evidence>
<keyword evidence="1" id="KW-1133">Transmembrane helix</keyword>
<feature type="transmembrane region" description="Helical" evidence="1">
    <location>
        <begin position="21"/>
        <end position="48"/>
    </location>
</feature>
<reference evidence="2" key="1">
    <citation type="submission" date="2015-07" db="EMBL/GenBank/DDBJ databases">
        <title>MeaNS - Measles Nucleotide Surveillance Program.</title>
        <authorList>
            <person name="Tran T."/>
            <person name="Druce J."/>
        </authorList>
    </citation>
    <scope>NUCLEOTIDE SEQUENCE</scope>
    <source>
        <strain evidence="2">UCB-OBI-ISO-001</strain>
        <tissue evidence="2">Gonad</tissue>
    </source>
</reference>
<dbReference type="AlphaFoldDB" id="A0A0L8H017"/>
<protein>
    <recommendedName>
        <fullName evidence="3">NADH dehydrogenase subunit 6</fullName>
    </recommendedName>
</protein>
<organism evidence="2">
    <name type="scientific">Octopus bimaculoides</name>
    <name type="common">California two-spotted octopus</name>
    <dbReference type="NCBI Taxonomy" id="37653"/>
    <lineage>
        <taxon>Eukaryota</taxon>
        <taxon>Metazoa</taxon>
        <taxon>Spiralia</taxon>
        <taxon>Lophotrochozoa</taxon>
        <taxon>Mollusca</taxon>
        <taxon>Cephalopoda</taxon>
        <taxon>Coleoidea</taxon>
        <taxon>Octopodiformes</taxon>
        <taxon>Octopoda</taxon>
        <taxon>Incirrata</taxon>
        <taxon>Octopodidae</taxon>
        <taxon>Octopus</taxon>
    </lineage>
</organism>
<gene>
    <name evidence="2" type="ORF">OCBIM_22025656mg</name>
</gene>
<accession>A0A0L8H017</accession>
<evidence type="ECO:0000313" key="2">
    <source>
        <dbReference type="EMBL" id="KOF82130.1"/>
    </source>
</evidence>
<name>A0A0L8H017_OCTBM</name>
<sequence>MKFVFVIFIISENKILFSHGLLICLFLCVCVGFSLFFFLGGGSIFLYFCFVGSSPVK</sequence>
<dbReference type="EMBL" id="KQ419877">
    <property type="protein sequence ID" value="KOF82130.1"/>
    <property type="molecule type" value="Genomic_DNA"/>
</dbReference>